<feature type="compositionally biased region" description="Basic and acidic residues" evidence="1">
    <location>
        <begin position="360"/>
        <end position="370"/>
    </location>
</feature>
<keyword evidence="4" id="KW-1185">Reference proteome</keyword>
<sequence>MSPASGTPPRSAPHRQGPRRQPDRRGPLLRWGLPRDPAATSHLTGFLAATVATVLLVRAFLAAAGYPQIGGGGLHIAHVLWGGLLMALAFVVLLSFAGPVARPIGAVVGGIGFGLFVDEVGKFVTDDNDYFYEPTAALIYVVVVVLALLGEALHGRRPHHPSEHLAAAADHAVAGLTGGFTPRARAEAREVLGRAGPVRGSREVGALLDVVEDDSAEIANPIDAVAGAVVRLLHRVVAARWVPWLTVGVLTLTGLLTVGRGVYAWLEGADVPFWIVVGLLVSGAVSVAFAFRGLSIVRRDRWAGYVAFRRAVLVSLLVTQVFLFRIEEWSATGGLLADLAVLGLISAELSQMDAARRDRAAARTREDRRGPVRGSGSQVR</sequence>
<feature type="transmembrane region" description="Helical" evidence="2">
    <location>
        <begin position="43"/>
        <end position="64"/>
    </location>
</feature>
<feature type="transmembrane region" description="Helical" evidence="2">
    <location>
        <begin position="76"/>
        <end position="97"/>
    </location>
</feature>
<keyword evidence="2" id="KW-0812">Transmembrane</keyword>
<name>A0A512DFE5_9CELL</name>
<keyword evidence="2" id="KW-0472">Membrane</keyword>
<dbReference type="Proteomes" id="UP000321181">
    <property type="component" value="Unassembled WGS sequence"/>
</dbReference>
<comment type="caution">
    <text evidence="3">The sequence shown here is derived from an EMBL/GenBank/DDBJ whole genome shotgun (WGS) entry which is preliminary data.</text>
</comment>
<feature type="region of interest" description="Disordered" evidence="1">
    <location>
        <begin position="360"/>
        <end position="380"/>
    </location>
</feature>
<feature type="transmembrane region" description="Helical" evidence="2">
    <location>
        <begin position="241"/>
        <end position="265"/>
    </location>
</feature>
<feature type="transmembrane region" description="Helical" evidence="2">
    <location>
        <begin position="271"/>
        <end position="291"/>
    </location>
</feature>
<evidence type="ECO:0000256" key="2">
    <source>
        <dbReference type="SAM" id="Phobius"/>
    </source>
</evidence>
<proteinExistence type="predicted"/>
<feature type="transmembrane region" description="Helical" evidence="2">
    <location>
        <begin position="329"/>
        <end position="349"/>
    </location>
</feature>
<dbReference type="EMBL" id="BJYY01000018">
    <property type="protein sequence ID" value="GEO35162.1"/>
    <property type="molecule type" value="Genomic_DNA"/>
</dbReference>
<evidence type="ECO:0000313" key="3">
    <source>
        <dbReference type="EMBL" id="GEO35162.1"/>
    </source>
</evidence>
<accession>A0A512DFE5</accession>
<feature type="transmembrane region" description="Helical" evidence="2">
    <location>
        <begin position="130"/>
        <end position="149"/>
    </location>
</feature>
<feature type="transmembrane region" description="Helical" evidence="2">
    <location>
        <begin position="104"/>
        <end position="124"/>
    </location>
</feature>
<protein>
    <submittedName>
        <fullName evidence="3">Uncharacterized protein</fullName>
    </submittedName>
</protein>
<evidence type="ECO:0000313" key="4">
    <source>
        <dbReference type="Proteomes" id="UP000321181"/>
    </source>
</evidence>
<reference evidence="3 4" key="1">
    <citation type="submission" date="2019-07" db="EMBL/GenBank/DDBJ databases">
        <title>Whole genome shotgun sequence of Cellulomonas aerilata NBRC 106308.</title>
        <authorList>
            <person name="Hosoyama A."/>
            <person name="Uohara A."/>
            <person name="Ohji S."/>
            <person name="Ichikawa N."/>
        </authorList>
    </citation>
    <scope>NUCLEOTIDE SEQUENCE [LARGE SCALE GENOMIC DNA]</scope>
    <source>
        <strain evidence="3 4">NBRC 106308</strain>
    </source>
</reference>
<feature type="region of interest" description="Disordered" evidence="1">
    <location>
        <begin position="1"/>
        <end position="30"/>
    </location>
</feature>
<organism evidence="3 4">
    <name type="scientific">Cellulomonas aerilata</name>
    <dbReference type="NCBI Taxonomy" id="515326"/>
    <lineage>
        <taxon>Bacteria</taxon>
        <taxon>Bacillati</taxon>
        <taxon>Actinomycetota</taxon>
        <taxon>Actinomycetes</taxon>
        <taxon>Micrococcales</taxon>
        <taxon>Cellulomonadaceae</taxon>
        <taxon>Cellulomonas</taxon>
    </lineage>
</organism>
<evidence type="ECO:0000256" key="1">
    <source>
        <dbReference type="SAM" id="MobiDB-lite"/>
    </source>
</evidence>
<gene>
    <name evidence="3" type="ORF">CAE01nite_28870</name>
</gene>
<dbReference type="AlphaFoldDB" id="A0A512DFE5"/>
<feature type="transmembrane region" description="Helical" evidence="2">
    <location>
        <begin position="303"/>
        <end position="323"/>
    </location>
</feature>
<keyword evidence="2" id="KW-1133">Transmembrane helix</keyword>